<accession>A0A1F8H6H4</accession>
<keyword evidence="1" id="KW-1133">Transmembrane helix</keyword>
<protein>
    <submittedName>
        <fullName evidence="2">Uncharacterized protein</fullName>
    </submittedName>
</protein>
<reference evidence="2 3" key="1">
    <citation type="journal article" date="2016" name="Nat. Commun.">
        <title>Thousands of microbial genomes shed light on interconnected biogeochemical processes in an aquifer system.</title>
        <authorList>
            <person name="Anantharaman K."/>
            <person name="Brown C.T."/>
            <person name="Hug L.A."/>
            <person name="Sharon I."/>
            <person name="Castelle C.J."/>
            <person name="Probst A.J."/>
            <person name="Thomas B.C."/>
            <person name="Singh A."/>
            <person name="Wilkins M.J."/>
            <person name="Karaoz U."/>
            <person name="Brodie E.L."/>
            <person name="Williams K.H."/>
            <person name="Hubbard S.S."/>
            <person name="Banfield J.F."/>
        </authorList>
    </citation>
    <scope>NUCLEOTIDE SEQUENCE [LARGE SCALE GENOMIC DNA]</scope>
</reference>
<comment type="caution">
    <text evidence="2">The sequence shown here is derived from an EMBL/GenBank/DDBJ whole genome shotgun (WGS) entry which is preliminary data.</text>
</comment>
<keyword evidence="1" id="KW-0472">Membrane</keyword>
<evidence type="ECO:0000313" key="3">
    <source>
        <dbReference type="Proteomes" id="UP000177745"/>
    </source>
</evidence>
<sequence>MWSLYLKYNPIIVFVLRPILRLVDAHNHPLLGGVATAIASGLVHYGIILPFCWQEAGLIASLAVIPIAIHALFCINILSNLLLGVSRYTSGKYGNRPINDTRGA</sequence>
<proteinExistence type="predicted"/>
<feature type="transmembrane region" description="Helical" evidence="1">
    <location>
        <begin position="30"/>
        <end position="51"/>
    </location>
</feature>
<evidence type="ECO:0000256" key="1">
    <source>
        <dbReference type="SAM" id="Phobius"/>
    </source>
</evidence>
<dbReference type="AlphaFoldDB" id="A0A1F8H6H4"/>
<organism evidence="2 3">
    <name type="scientific">Candidatus Yanofskybacteria bacterium RIFCSPLOWO2_12_FULL_43_11b</name>
    <dbReference type="NCBI Taxonomy" id="1802710"/>
    <lineage>
        <taxon>Bacteria</taxon>
        <taxon>Candidatus Yanofskyibacteriota</taxon>
    </lineage>
</organism>
<name>A0A1F8H6H4_9BACT</name>
<evidence type="ECO:0000313" key="2">
    <source>
        <dbReference type="EMBL" id="OGN33214.1"/>
    </source>
</evidence>
<dbReference type="EMBL" id="MGKY01000022">
    <property type="protein sequence ID" value="OGN33214.1"/>
    <property type="molecule type" value="Genomic_DNA"/>
</dbReference>
<dbReference type="Proteomes" id="UP000177745">
    <property type="component" value="Unassembled WGS sequence"/>
</dbReference>
<gene>
    <name evidence="2" type="ORF">A3G51_02095</name>
</gene>
<keyword evidence="1" id="KW-0812">Transmembrane</keyword>
<feature type="transmembrane region" description="Helical" evidence="1">
    <location>
        <begin position="57"/>
        <end position="83"/>
    </location>
</feature>